<dbReference type="Proteomes" id="UP000494106">
    <property type="component" value="Unassembled WGS sequence"/>
</dbReference>
<organism evidence="4 5">
    <name type="scientific">Arctia plantaginis</name>
    <name type="common">Wood tiger moth</name>
    <name type="synonym">Phalaena plantaginis</name>
    <dbReference type="NCBI Taxonomy" id="874455"/>
    <lineage>
        <taxon>Eukaryota</taxon>
        <taxon>Metazoa</taxon>
        <taxon>Ecdysozoa</taxon>
        <taxon>Arthropoda</taxon>
        <taxon>Hexapoda</taxon>
        <taxon>Insecta</taxon>
        <taxon>Pterygota</taxon>
        <taxon>Neoptera</taxon>
        <taxon>Endopterygota</taxon>
        <taxon>Lepidoptera</taxon>
        <taxon>Glossata</taxon>
        <taxon>Ditrysia</taxon>
        <taxon>Noctuoidea</taxon>
        <taxon>Erebidae</taxon>
        <taxon>Arctiinae</taxon>
        <taxon>Arctia</taxon>
    </lineage>
</organism>
<evidence type="ECO:0000256" key="2">
    <source>
        <dbReference type="SAM" id="MobiDB-lite"/>
    </source>
</evidence>
<dbReference type="PANTHER" id="PTHR34344:SF1">
    <property type="entry name" value="BUBLIN COILED-COIL PROTEIN"/>
    <property type="match status" value="1"/>
</dbReference>
<keyword evidence="1" id="KW-0175">Coiled coil</keyword>
<protein>
    <submittedName>
        <fullName evidence="4">Uncharacterized protein</fullName>
    </submittedName>
</protein>
<dbReference type="OrthoDB" id="10050612at2759"/>
<evidence type="ECO:0000313" key="6">
    <source>
        <dbReference type="Proteomes" id="UP000494256"/>
    </source>
</evidence>
<feature type="coiled-coil region" evidence="1">
    <location>
        <begin position="35"/>
        <end position="80"/>
    </location>
</feature>
<dbReference type="Proteomes" id="UP000494256">
    <property type="component" value="Unassembled WGS sequence"/>
</dbReference>
<evidence type="ECO:0000313" key="4">
    <source>
        <dbReference type="EMBL" id="CAB3249926.1"/>
    </source>
</evidence>
<name>A0A8S1AP78_ARCPL</name>
<evidence type="ECO:0000313" key="3">
    <source>
        <dbReference type="EMBL" id="CAB3231117.1"/>
    </source>
</evidence>
<keyword evidence="5" id="KW-1185">Reference proteome</keyword>
<dbReference type="InterPro" id="IPR005374">
    <property type="entry name" value="BBLN_eukaryota"/>
</dbReference>
<reference evidence="5 6" key="1">
    <citation type="submission" date="2020-04" db="EMBL/GenBank/DDBJ databases">
        <authorList>
            <person name="Wallbank WR R."/>
            <person name="Pardo Diaz C."/>
            <person name="Kozak K."/>
            <person name="Martin S."/>
            <person name="Jiggins C."/>
            <person name="Moest M."/>
            <person name="Warren A I."/>
            <person name="Byers J.R.P. K."/>
            <person name="Montejo-Kovacevich G."/>
            <person name="Yen C E."/>
        </authorList>
    </citation>
    <scope>NUCLEOTIDE SEQUENCE [LARGE SCALE GENOMIC DNA]</scope>
</reference>
<evidence type="ECO:0000313" key="5">
    <source>
        <dbReference type="Proteomes" id="UP000494106"/>
    </source>
</evidence>
<feature type="region of interest" description="Disordered" evidence="2">
    <location>
        <begin position="1"/>
        <end position="27"/>
    </location>
</feature>
<proteinExistence type="predicted"/>
<dbReference type="AlphaFoldDB" id="A0A8S1AP78"/>
<comment type="caution">
    <text evidence="4">The sequence shown here is derived from an EMBL/GenBank/DDBJ whole genome shotgun (WGS) entry which is preliminary data.</text>
</comment>
<dbReference type="Pfam" id="PF03670">
    <property type="entry name" value="UPF0184"/>
    <property type="match status" value="1"/>
</dbReference>
<gene>
    <name evidence="4" type="ORF">APLA_LOCUS12395</name>
    <name evidence="3" type="ORF">APLA_LOCUS4966</name>
</gene>
<dbReference type="EMBL" id="CADEBC010000540">
    <property type="protein sequence ID" value="CAB3249926.1"/>
    <property type="molecule type" value="Genomic_DNA"/>
</dbReference>
<dbReference type="PANTHER" id="PTHR34344">
    <property type="entry name" value="UPF0184 PROTEIN C9ORF16"/>
    <property type="match status" value="1"/>
</dbReference>
<sequence>MAGQDKKNRNQNGISDDNEIEPVEQTDHEAVVEEYHSLDSKLDELNSALDYLEQKNDDIHERLKELLQSNIEIRQELRNENVTSENN</sequence>
<dbReference type="EMBL" id="CADEBD010000288">
    <property type="protein sequence ID" value="CAB3231117.1"/>
    <property type="molecule type" value="Genomic_DNA"/>
</dbReference>
<evidence type="ECO:0000256" key="1">
    <source>
        <dbReference type="SAM" id="Coils"/>
    </source>
</evidence>
<accession>A0A8S1AP78</accession>